<name>A0AAY4B3Z0_9TELE</name>
<evidence type="ECO:0000256" key="6">
    <source>
        <dbReference type="ARBA" id="ARBA00023157"/>
    </source>
</evidence>
<dbReference type="FunFam" id="3.60.10.10:FF:000007">
    <property type="entry name" value="Deoxyribonuclease"/>
    <property type="match status" value="1"/>
</dbReference>
<dbReference type="PRINTS" id="PR00130">
    <property type="entry name" value="DNASEI"/>
</dbReference>
<dbReference type="RefSeq" id="XP_028854457.1">
    <property type="nucleotide sequence ID" value="XM_028998624.1"/>
</dbReference>
<dbReference type="GeneID" id="114800815"/>
<keyword evidence="5 7" id="KW-0378">Hydrolase</keyword>
<feature type="active site" evidence="8">
    <location>
        <position position="76"/>
    </location>
</feature>
<accession>A0AAY4B3Z0</accession>
<dbReference type="GO" id="GO:0006308">
    <property type="term" value="P:DNA catabolic process"/>
    <property type="evidence" value="ECO:0007669"/>
    <property type="project" value="InterPro"/>
</dbReference>
<evidence type="ECO:0000256" key="5">
    <source>
        <dbReference type="ARBA" id="ARBA00022801"/>
    </source>
</evidence>
<feature type="domain" description="Endonuclease/exonuclease/phosphatase" evidence="9">
    <location>
        <begin position="4"/>
        <end position="251"/>
    </location>
</feature>
<dbReference type="Pfam" id="PF03372">
    <property type="entry name" value="Exo_endo_phos"/>
    <property type="match status" value="1"/>
</dbReference>
<dbReference type="CDD" id="cd10282">
    <property type="entry name" value="DNase1"/>
    <property type="match status" value="1"/>
</dbReference>
<evidence type="ECO:0000313" key="10">
    <source>
        <dbReference type="Ensembl" id="ENSDCDP00010015627.1"/>
    </source>
</evidence>
<dbReference type="PANTHER" id="PTHR11371:SF26">
    <property type="entry name" value="DEOXYRIBONUCLEASE"/>
    <property type="match status" value="1"/>
</dbReference>
<keyword evidence="3" id="KW-0732">Signal</keyword>
<evidence type="ECO:0000313" key="11">
    <source>
        <dbReference type="Proteomes" id="UP000694580"/>
    </source>
</evidence>
<dbReference type="GO" id="GO:0003677">
    <property type="term" value="F:DNA binding"/>
    <property type="evidence" value="ECO:0007669"/>
    <property type="project" value="TreeGrafter"/>
</dbReference>
<reference evidence="10" key="2">
    <citation type="submission" date="2025-08" db="UniProtKB">
        <authorList>
            <consortium name="Ensembl"/>
        </authorList>
    </citation>
    <scope>IDENTIFICATION</scope>
</reference>
<dbReference type="GO" id="GO:0004530">
    <property type="term" value="F:deoxyribonuclease I activity"/>
    <property type="evidence" value="ECO:0007669"/>
    <property type="project" value="TreeGrafter"/>
</dbReference>
<dbReference type="RefSeq" id="XP_028854458.1">
    <property type="nucleotide sequence ID" value="XM_028998625.1"/>
</dbReference>
<dbReference type="InterPro" id="IPR005135">
    <property type="entry name" value="Endo/exonuclease/phosphatase"/>
</dbReference>
<keyword evidence="11" id="KW-1185">Reference proteome</keyword>
<comment type="similarity">
    <text evidence="1 7">Belongs to the DNase I family.</text>
</comment>
<evidence type="ECO:0000256" key="2">
    <source>
        <dbReference type="ARBA" id="ARBA00022722"/>
    </source>
</evidence>
<proteinExistence type="inferred from homology"/>
<reference evidence="10" key="3">
    <citation type="submission" date="2025-09" db="UniProtKB">
        <authorList>
            <consortium name="Ensembl"/>
        </authorList>
    </citation>
    <scope>IDENTIFICATION</scope>
</reference>
<dbReference type="SMART" id="SM00476">
    <property type="entry name" value="DNaseIc"/>
    <property type="match status" value="1"/>
</dbReference>
<dbReference type="InterPro" id="IPR016202">
    <property type="entry name" value="DNase_I"/>
</dbReference>
<keyword evidence="6" id="KW-1015">Disulfide bond</keyword>
<dbReference type="Gene3D" id="3.60.10.10">
    <property type="entry name" value="Endonuclease/exonuclease/phosphatase"/>
    <property type="match status" value="1"/>
</dbReference>
<evidence type="ECO:0000256" key="1">
    <source>
        <dbReference type="ARBA" id="ARBA00007359"/>
    </source>
</evidence>
<feature type="active site" evidence="8">
    <location>
        <position position="132"/>
    </location>
</feature>
<keyword evidence="2 7" id="KW-0540">Nuclease</keyword>
<evidence type="ECO:0000256" key="4">
    <source>
        <dbReference type="ARBA" id="ARBA00022759"/>
    </source>
</evidence>
<dbReference type="InterPro" id="IPR036691">
    <property type="entry name" value="Endo/exonu/phosph_ase_sf"/>
</dbReference>
<dbReference type="SUPFAM" id="SSF56219">
    <property type="entry name" value="DNase I-like"/>
    <property type="match status" value="1"/>
</dbReference>
<dbReference type="AlphaFoldDB" id="A0AAY4B3Z0"/>
<dbReference type="Proteomes" id="UP000694580">
    <property type="component" value="Chromosome 12"/>
</dbReference>
<dbReference type="GO" id="GO:0005634">
    <property type="term" value="C:nucleus"/>
    <property type="evidence" value="ECO:0007669"/>
    <property type="project" value="TreeGrafter"/>
</dbReference>
<dbReference type="PANTHER" id="PTHR11371">
    <property type="entry name" value="DEOXYRIBONUCLEASE"/>
    <property type="match status" value="1"/>
</dbReference>
<dbReference type="GeneTree" id="ENSGT00950000182846"/>
<evidence type="ECO:0000259" key="9">
    <source>
        <dbReference type="Pfam" id="PF03372"/>
    </source>
</evidence>
<organism evidence="10 11">
    <name type="scientific">Denticeps clupeoides</name>
    <name type="common">denticle herring</name>
    <dbReference type="NCBI Taxonomy" id="299321"/>
    <lineage>
        <taxon>Eukaryota</taxon>
        <taxon>Metazoa</taxon>
        <taxon>Chordata</taxon>
        <taxon>Craniata</taxon>
        <taxon>Vertebrata</taxon>
        <taxon>Euteleostomi</taxon>
        <taxon>Actinopterygii</taxon>
        <taxon>Neopterygii</taxon>
        <taxon>Teleostei</taxon>
        <taxon>Clupei</taxon>
        <taxon>Clupeiformes</taxon>
        <taxon>Denticipitoidei</taxon>
        <taxon>Denticipitidae</taxon>
        <taxon>Denticeps</taxon>
    </lineage>
</organism>
<evidence type="ECO:0000256" key="3">
    <source>
        <dbReference type="ARBA" id="ARBA00022729"/>
    </source>
</evidence>
<dbReference type="PIRSF" id="PIRSF000988">
    <property type="entry name" value="DNase_I_euk"/>
    <property type="match status" value="1"/>
</dbReference>
<reference evidence="10 11" key="1">
    <citation type="submission" date="2020-06" db="EMBL/GenBank/DDBJ databases">
        <authorList>
            <consortium name="Wellcome Sanger Institute Data Sharing"/>
        </authorList>
    </citation>
    <scope>NUCLEOTIDE SEQUENCE [LARGE SCALE GENOMIC DNA]</scope>
</reference>
<protein>
    <recommendedName>
        <fullName evidence="7">Deoxyribonuclease</fullName>
    </recommendedName>
</protein>
<gene>
    <name evidence="10" type="primary">dnase1l4.1</name>
</gene>
<dbReference type="Ensembl" id="ENSDCDT00010016515.1">
    <property type="protein sequence ID" value="ENSDCDP00010015627.1"/>
    <property type="gene ID" value="ENSDCDG00010007147.1"/>
</dbReference>
<sequence length="265" mass="30942">MKIASFNIQKFGKNKISDPKNLETIIKIICRYDIVVILEVVDTKGKAVDAFLKKLNSVRPYKMQISPRLGRGTYKEQYMILYSEDEVKLVDTYQYEDNQDGDEDAFAREPYILRFQCLTCPAVKDMVLIPVHTKPEDSEKELDELFDVCEVVKKKWKTDNIMMLGDFNADGAYVSKKDMKQIRIRTDPNFYWLIADDVDTTVKQSNDNTYDRIVVYGKTMLSAVVPESPRAFNFQKEYELTEEEALKISDHYPVELELKRKKNPR</sequence>
<evidence type="ECO:0000256" key="7">
    <source>
        <dbReference type="PIRNR" id="PIRNR000988"/>
    </source>
</evidence>
<evidence type="ECO:0000256" key="8">
    <source>
        <dbReference type="PIRSR" id="PIRSR000988-1"/>
    </source>
</evidence>
<keyword evidence="4 7" id="KW-0255">Endonuclease</keyword>